<dbReference type="EMBL" id="JAFBDT010000029">
    <property type="protein sequence ID" value="MBM7562762.1"/>
    <property type="molecule type" value="Genomic_DNA"/>
</dbReference>
<evidence type="ECO:0000313" key="2">
    <source>
        <dbReference type="EMBL" id="MBM7562762.1"/>
    </source>
</evidence>
<organism evidence="2 3">
    <name type="scientific">Fusibacter tunisiensis</name>
    <dbReference type="NCBI Taxonomy" id="1008308"/>
    <lineage>
        <taxon>Bacteria</taxon>
        <taxon>Bacillati</taxon>
        <taxon>Bacillota</taxon>
        <taxon>Clostridia</taxon>
        <taxon>Eubacteriales</taxon>
        <taxon>Eubacteriales Family XII. Incertae Sedis</taxon>
        <taxon>Fusibacter</taxon>
    </lineage>
</organism>
<accession>A0ABS2MTM8</accession>
<dbReference type="Proteomes" id="UP000767854">
    <property type="component" value="Unassembled WGS sequence"/>
</dbReference>
<sequence length="51" mass="6107">MFTFIFQMVNLFIVLGLILAIPLFMYVVLKTLKRIDQRLERLESVMETEDQ</sequence>
<proteinExistence type="predicted"/>
<keyword evidence="1" id="KW-0472">Membrane</keyword>
<keyword evidence="1" id="KW-0812">Transmembrane</keyword>
<comment type="caution">
    <text evidence="2">The sequence shown here is derived from an EMBL/GenBank/DDBJ whole genome shotgun (WGS) entry which is preliminary data.</text>
</comment>
<evidence type="ECO:0000256" key="1">
    <source>
        <dbReference type="SAM" id="Phobius"/>
    </source>
</evidence>
<keyword evidence="3" id="KW-1185">Reference proteome</keyword>
<feature type="transmembrane region" description="Helical" evidence="1">
    <location>
        <begin position="6"/>
        <end position="29"/>
    </location>
</feature>
<protein>
    <submittedName>
        <fullName evidence="2">ABC-type transport system involved in cytochrome bd biosynthesis fused ATPase/permease subunit</fullName>
    </submittedName>
</protein>
<dbReference type="RefSeq" id="WP_204665189.1">
    <property type="nucleotide sequence ID" value="NZ_JAFBDT010000029.1"/>
</dbReference>
<keyword evidence="1" id="KW-1133">Transmembrane helix</keyword>
<name>A0ABS2MTM8_9FIRM</name>
<gene>
    <name evidence="2" type="ORF">JOC49_002323</name>
</gene>
<evidence type="ECO:0000313" key="3">
    <source>
        <dbReference type="Proteomes" id="UP000767854"/>
    </source>
</evidence>
<reference evidence="2 3" key="1">
    <citation type="submission" date="2021-01" db="EMBL/GenBank/DDBJ databases">
        <title>Genomic Encyclopedia of Type Strains, Phase IV (KMG-IV): sequencing the most valuable type-strain genomes for metagenomic binning, comparative biology and taxonomic classification.</title>
        <authorList>
            <person name="Goeker M."/>
        </authorList>
    </citation>
    <scope>NUCLEOTIDE SEQUENCE [LARGE SCALE GENOMIC DNA]</scope>
    <source>
        <strain evidence="2 3">DSM 24436</strain>
    </source>
</reference>